<evidence type="ECO:0000313" key="2">
    <source>
        <dbReference type="Proteomes" id="UP001732700"/>
    </source>
</evidence>
<sequence>MEELQEADVLWPENDHGCRGHVCQPQRRESRHVNVARAPRQASSSAPVGIPEIRSPRRCCSDDDGANGAASASSSFVAPHEMAARRRCAEELEERSVCVGHGRTLKGRDFRSVRTAVLRMTGFVET</sequence>
<name>A0ACD5U1M8_AVESA</name>
<protein>
    <submittedName>
        <fullName evidence="1">Uncharacterized protein</fullName>
    </submittedName>
</protein>
<accession>A0ACD5U1M8</accession>
<organism evidence="1 2">
    <name type="scientific">Avena sativa</name>
    <name type="common">Oat</name>
    <dbReference type="NCBI Taxonomy" id="4498"/>
    <lineage>
        <taxon>Eukaryota</taxon>
        <taxon>Viridiplantae</taxon>
        <taxon>Streptophyta</taxon>
        <taxon>Embryophyta</taxon>
        <taxon>Tracheophyta</taxon>
        <taxon>Spermatophyta</taxon>
        <taxon>Magnoliopsida</taxon>
        <taxon>Liliopsida</taxon>
        <taxon>Poales</taxon>
        <taxon>Poaceae</taxon>
        <taxon>BOP clade</taxon>
        <taxon>Pooideae</taxon>
        <taxon>Poodae</taxon>
        <taxon>Poeae</taxon>
        <taxon>Poeae Chloroplast Group 1 (Aveneae type)</taxon>
        <taxon>Aveninae</taxon>
        <taxon>Avena</taxon>
    </lineage>
</organism>
<dbReference type="Proteomes" id="UP001732700">
    <property type="component" value="Chromosome 1D"/>
</dbReference>
<proteinExistence type="predicted"/>
<dbReference type="EnsemblPlants" id="AVESA.00010b.r2.1DG0160390.1">
    <property type="protein sequence ID" value="AVESA.00010b.r2.1DG0160390.1.CDS.1"/>
    <property type="gene ID" value="AVESA.00010b.r2.1DG0160390"/>
</dbReference>
<reference evidence="1" key="1">
    <citation type="submission" date="2021-05" db="EMBL/GenBank/DDBJ databases">
        <authorList>
            <person name="Scholz U."/>
            <person name="Mascher M."/>
            <person name="Fiebig A."/>
        </authorList>
    </citation>
    <scope>NUCLEOTIDE SEQUENCE [LARGE SCALE GENOMIC DNA]</scope>
</reference>
<reference evidence="1" key="2">
    <citation type="submission" date="2025-09" db="UniProtKB">
        <authorList>
            <consortium name="EnsemblPlants"/>
        </authorList>
    </citation>
    <scope>IDENTIFICATION</scope>
</reference>
<keyword evidence="2" id="KW-1185">Reference proteome</keyword>
<evidence type="ECO:0000313" key="1">
    <source>
        <dbReference type="EnsemblPlants" id="AVESA.00010b.r2.1DG0160390.1.CDS.1"/>
    </source>
</evidence>